<gene>
    <name evidence="3" type="ORF">JKF63_04811</name>
</gene>
<dbReference type="GO" id="GO:0032982">
    <property type="term" value="C:myosin filament"/>
    <property type="evidence" value="ECO:0007669"/>
    <property type="project" value="TreeGrafter"/>
</dbReference>
<feature type="coiled-coil region" evidence="1">
    <location>
        <begin position="1072"/>
        <end position="1135"/>
    </location>
</feature>
<feature type="compositionally biased region" description="Basic and acidic residues" evidence="2">
    <location>
        <begin position="32"/>
        <end position="42"/>
    </location>
</feature>
<reference evidence="3 4" key="1">
    <citation type="submission" date="2021-02" db="EMBL/GenBank/DDBJ databases">
        <title>Porcisia hertigi Genome sequencing and assembly.</title>
        <authorList>
            <person name="Almutairi H."/>
            <person name="Gatherer D."/>
        </authorList>
    </citation>
    <scope>NUCLEOTIDE SEQUENCE [LARGE SCALE GENOMIC DNA]</scope>
    <source>
        <strain evidence="3 4">C119</strain>
    </source>
</reference>
<keyword evidence="4" id="KW-1185">Reference proteome</keyword>
<dbReference type="RefSeq" id="XP_067756985.1">
    <property type="nucleotide sequence ID" value="XM_067900785.1"/>
</dbReference>
<dbReference type="Proteomes" id="UP000674318">
    <property type="component" value="Unassembled WGS sequence"/>
</dbReference>
<evidence type="ECO:0000313" key="3">
    <source>
        <dbReference type="EMBL" id="KAG5504362.1"/>
    </source>
</evidence>
<feature type="region of interest" description="Disordered" evidence="2">
    <location>
        <begin position="1377"/>
        <end position="1428"/>
    </location>
</feature>
<evidence type="ECO:0000256" key="1">
    <source>
        <dbReference type="SAM" id="Coils"/>
    </source>
</evidence>
<name>A0A836IFI1_9TRYP</name>
<dbReference type="EMBL" id="JAFJZO010000023">
    <property type="protein sequence ID" value="KAG5504362.1"/>
    <property type="molecule type" value="Genomic_DNA"/>
</dbReference>
<feature type="coiled-coil region" evidence="1">
    <location>
        <begin position="541"/>
        <end position="604"/>
    </location>
</feature>
<dbReference type="GO" id="GO:0016460">
    <property type="term" value="C:myosin II complex"/>
    <property type="evidence" value="ECO:0007669"/>
    <property type="project" value="TreeGrafter"/>
</dbReference>
<feature type="coiled-coil region" evidence="1">
    <location>
        <begin position="631"/>
        <end position="723"/>
    </location>
</feature>
<feature type="coiled-coil region" evidence="1">
    <location>
        <begin position="814"/>
        <end position="852"/>
    </location>
</feature>
<feature type="compositionally biased region" description="Gly residues" evidence="2">
    <location>
        <begin position="1390"/>
        <end position="1401"/>
    </location>
</feature>
<dbReference type="KEGG" id="phet:94290862"/>
<accession>A0A836IFI1</accession>
<organism evidence="3 4">
    <name type="scientific">Porcisia hertigi</name>
    <dbReference type="NCBI Taxonomy" id="2761500"/>
    <lineage>
        <taxon>Eukaryota</taxon>
        <taxon>Discoba</taxon>
        <taxon>Euglenozoa</taxon>
        <taxon>Kinetoplastea</taxon>
        <taxon>Metakinetoplastina</taxon>
        <taxon>Trypanosomatida</taxon>
        <taxon>Trypanosomatidae</taxon>
        <taxon>Leishmaniinae</taxon>
        <taxon>Porcisia</taxon>
    </lineage>
</organism>
<keyword evidence="1" id="KW-0175">Coiled coil</keyword>
<evidence type="ECO:0000313" key="4">
    <source>
        <dbReference type="Proteomes" id="UP000674318"/>
    </source>
</evidence>
<feature type="compositionally biased region" description="Low complexity" evidence="2">
    <location>
        <begin position="54"/>
        <end position="65"/>
    </location>
</feature>
<protein>
    <submittedName>
        <fullName evidence="3">Uncharacterized protein</fullName>
    </submittedName>
</protein>
<dbReference type="GO" id="GO:0051015">
    <property type="term" value="F:actin filament binding"/>
    <property type="evidence" value="ECO:0007669"/>
    <property type="project" value="TreeGrafter"/>
</dbReference>
<feature type="coiled-coil region" evidence="1">
    <location>
        <begin position="315"/>
        <end position="349"/>
    </location>
</feature>
<dbReference type="GO" id="GO:0005737">
    <property type="term" value="C:cytoplasm"/>
    <property type="evidence" value="ECO:0007669"/>
    <property type="project" value="TreeGrafter"/>
</dbReference>
<sequence length="1428" mass="158175">MNATWQSSLDRTLRSTVAGAAALEQLQHRRANYDRARRKMDDYLGPSPKRGDDQPALDLLDQDLSLPPPLPQHLRYHAERVTGPSPPAHSSLDDSTPIRRPSLLSSSPLQLLNAQVRGVLLELELEKAKRADSVRELAFRTTAEIAEMRSLITQLQTENGTLKKSVHALEGRLGFEGRTDGLRKSVANGGVTPADGAYYTSLSVESGPPTKSSMAPSTIANTGFGLPHKMPFTAGEATSLVARVEALEAGFARQQQHSEDRQTRLTGTLRELVKSEVGAELTQVRALAREAARDSTEDLLKLRLSALESSTRADVEKALRSASASEALAQQAQQQCRETEQRLSSHIHKLQAQVAERQGQERIALLESRVDDQLSGMQSQLRQCRADVEVHVDRLLEERKSLSGVVQRKSEAAGLLAMNEHLEETHRGGGSGWMSREQVTALLQTQLQQALDDEVRKMHTMAQENLDNADTWRRNASMRLAALETHAENTHSAVTQQEKQWETVTRDIQQVRADLSSVQSRVSEATRHAKTELADVWEAHVQALEDRTQKLHRERQQQTDTQLRQLQQTLAEHQEALQRARVAGESAEERLKRVETALAAAEATLPRAVEDARVKHEALQSVVQQACVLPLSRVQQDIEAAQRKLQAVEEDRARLNSNWMQQLMEARQYHEERARHTREVLEQRLVHQKELYEELRTQQTLQRRTAEDQHQQLMDRVRHIQGQQQHTALSVVTPTHARERPADVDSASALAMPLSSTAAEVSVFEDYQRTLQGLLGRLEALDDRVGSVEGVSAKVPHIVADATAAIAARLEGLQDRVQATSDDWRRQHEELKRETELQLRTLSKKCSETEASIDAHATRTTRQLEQSLSPLELVSHLSTDKPSLQRLAIRLQEHLALTPDNTAAIDGMRAQLATQAKALEALHTWMQDSKQIIAGLSDLRLADQASAAAPSSNTEVHPAGAADGVAAREEALNAVGSLQVALEEQRKRQDDLEVLLRNLTAQELARVTRELVELKRATDRTSLELATLADQYSALQSLQRQQLPTLQKYVHDVVEVVESNQSTQLDLVQLRLRAVEDHHKHLQARLEEYNATHEAEAAQRAQDLLKKMNQEQKEHKAIEEQLTSLRDDVAATRADVDSFGRHMAAAKEARERMESLATALQPAASPVPAEETYAVAQKGEVGESTQHSAGLPLILPVASVAELHSLFEKLDERLTLLEEQTQESVSMTSEMLGAFRDQLQNVVGRFSDAAARHTEEPRATEGDMGDALAAETAVAVTESILSFTQLPIRNLEDVFLFLLHGLHKLHQALSQLQSNTVDTLEILEQHEESVALLPMLQHTVDVMSATFLPLAEQLGVDTGALRTVPEQQQARHRHYVSLFPPPRSSSSSSSGGGGGGGGGGSSDAENMDESKRNCLNSFRVDGEGKGGE</sequence>
<dbReference type="PANTHER" id="PTHR45615">
    <property type="entry name" value="MYOSIN HEAVY CHAIN, NON-MUSCLE"/>
    <property type="match status" value="1"/>
</dbReference>
<dbReference type="GO" id="GO:0000146">
    <property type="term" value="F:microfilament motor activity"/>
    <property type="evidence" value="ECO:0007669"/>
    <property type="project" value="TreeGrafter"/>
</dbReference>
<feature type="coiled-coil region" evidence="1">
    <location>
        <begin position="968"/>
        <end position="1017"/>
    </location>
</feature>
<evidence type="ECO:0000256" key="2">
    <source>
        <dbReference type="SAM" id="MobiDB-lite"/>
    </source>
</evidence>
<dbReference type="GeneID" id="94290862"/>
<comment type="caution">
    <text evidence="3">The sequence shown here is derived from an EMBL/GenBank/DDBJ whole genome shotgun (WGS) entry which is preliminary data.</text>
</comment>
<feature type="region of interest" description="Disordered" evidence="2">
    <location>
        <begin position="32"/>
        <end position="101"/>
    </location>
</feature>
<dbReference type="OrthoDB" id="273634at2759"/>
<dbReference type="PANTHER" id="PTHR45615:SF40">
    <property type="entry name" value="MYOSIN HEAVY CHAIN, NON-MUSCLE"/>
    <property type="match status" value="1"/>
</dbReference>
<proteinExistence type="predicted"/>